<evidence type="ECO:0000313" key="8">
    <source>
        <dbReference type="Proteomes" id="UP000019265"/>
    </source>
</evidence>
<keyword evidence="1" id="KW-0808">Transferase</keyword>
<evidence type="ECO:0000256" key="4">
    <source>
        <dbReference type="ARBA" id="ARBA00022840"/>
    </source>
</evidence>
<dbReference type="eggNOG" id="COG1564">
    <property type="taxonomic scope" value="Bacteria"/>
</dbReference>
<dbReference type="InterPro" id="IPR007373">
    <property type="entry name" value="Thiamin_PyroPKinase_B1-bd"/>
</dbReference>
<evidence type="ECO:0000256" key="2">
    <source>
        <dbReference type="ARBA" id="ARBA00022741"/>
    </source>
</evidence>
<dbReference type="PATRIC" id="fig|1276257.3.peg.667"/>
<keyword evidence="2" id="KW-0547">Nucleotide-binding</keyword>
<dbReference type="GO" id="GO:0009229">
    <property type="term" value="P:thiamine diphosphate biosynthetic process"/>
    <property type="evidence" value="ECO:0007669"/>
    <property type="project" value="InterPro"/>
</dbReference>
<proteinExistence type="predicted"/>
<gene>
    <name evidence="7" type="primary">thiN</name>
    <name evidence="7" type="ORF">SSABA_v1c06570</name>
</gene>
<feature type="domain" description="Thiamin pyrophosphokinase thiamin-binding" evidence="6">
    <location>
        <begin position="134"/>
        <end position="199"/>
    </location>
</feature>
<dbReference type="GO" id="GO:0016301">
    <property type="term" value="F:kinase activity"/>
    <property type="evidence" value="ECO:0007669"/>
    <property type="project" value="UniProtKB-KW"/>
</dbReference>
<keyword evidence="3 7" id="KW-0418">Kinase</keyword>
<protein>
    <recommendedName>
        <fullName evidence="5">Thiamine diphosphokinase</fullName>
        <ecNumber evidence="5">2.7.6.2</ecNumber>
    </recommendedName>
</protein>
<dbReference type="AlphaFoldDB" id="W6AK04"/>
<dbReference type="Proteomes" id="UP000019265">
    <property type="component" value="Chromosome"/>
</dbReference>
<dbReference type="EC" id="2.7.6.2" evidence="5"/>
<evidence type="ECO:0000313" key="7">
    <source>
        <dbReference type="EMBL" id="AHI54059.1"/>
    </source>
</evidence>
<dbReference type="CDD" id="cd07995">
    <property type="entry name" value="TPK"/>
    <property type="match status" value="1"/>
</dbReference>
<dbReference type="SMART" id="SM00983">
    <property type="entry name" value="TPK_B1_binding"/>
    <property type="match status" value="1"/>
</dbReference>
<dbReference type="GO" id="GO:0030975">
    <property type="term" value="F:thiamine binding"/>
    <property type="evidence" value="ECO:0007669"/>
    <property type="project" value="InterPro"/>
</dbReference>
<dbReference type="GO" id="GO:0005524">
    <property type="term" value="F:ATP binding"/>
    <property type="evidence" value="ECO:0007669"/>
    <property type="project" value="UniProtKB-KW"/>
</dbReference>
<dbReference type="RefSeq" id="WP_025251198.1">
    <property type="nucleotide sequence ID" value="NZ_CP006934.1"/>
</dbReference>
<dbReference type="EMBL" id="CP006934">
    <property type="protein sequence ID" value="AHI54059.1"/>
    <property type="molecule type" value="Genomic_DNA"/>
</dbReference>
<keyword evidence="8" id="KW-1185">Reference proteome</keyword>
<dbReference type="InterPro" id="IPR036759">
    <property type="entry name" value="TPK_catalytic_sf"/>
</dbReference>
<accession>W6AK04</accession>
<dbReference type="PANTHER" id="PTHR41299:SF1">
    <property type="entry name" value="THIAMINE PYROPHOSPHOKINASE"/>
    <property type="match status" value="1"/>
</dbReference>
<sequence>MITKNAIIVTNENQIPLKNFKNAFFIGVERGCFDLINKNIPVDLAIADFDHVSSEELEVIKSKANKIEILNPEKDLIDGEVAILWAMKEGYSDILYLANPTIRHDMNLASLNFAFKYGVRILSDKSLILLLKKGKNIISFEKYQDYTYISFVANCPTKVNIENLKYEAKNLSLEPYSLAAISNCFVPYVDGAIESDEDICMILTK</sequence>
<dbReference type="STRING" id="1276257.SSABA_v1c06570"/>
<dbReference type="OrthoDB" id="9804377at2"/>
<dbReference type="SUPFAM" id="SSF63862">
    <property type="entry name" value="Thiamin pyrophosphokinase, substrate-binding domain"/>
    <property type="match status" value="1"/>
</dbReference>
<evidence type="ECO:0000256" key="5">
    <source>
        <dbReference type="NCBIfam" id="TIGR01378"/>
    </source>
</evidence>
<dbReference type="InterPro" id="IPR006282">
    <property type="entry name" value="Thi_PPkinase"/>
</dbReference>
<dbReference type="Gene3D" id="3.40.50.10240">
    <property type="entry name" value="Thiamin pyrophosphokinase, catalytic domain"/>
    <property type="match status" value="1"/>
</dbReference>
<dbReference type="HOGENOM" id="CLU_044237_1_0_14"/>
<dbReference type="InterPro" id="IPR007371">
    <property type="entry name" value="TPK_catalytic"/>
</dbReference>
<evidence type="ECO:0000259" key="6">
    <source>
        <dbReference type="SMART" id="SM00983"/>
    </source>
</evidence>
<name>W6AK04_9MOLU</name>
<dbReference type="NCBIfam" id="TIGR01378">
    <property type="entry name" value="thi_PPkinase"/>
    <property type="match status" value="1"/>
</dbReference>
<organism evidence="7 8">
    <name type="scientific">Spiroplasma sabaudiense Ar-1343</name>
    <dbReference type="NCBI Taxonomy" id="1276257"/>
    <lineage>
        <taxon>Bacteria</taxon>
        <taxon>Bacillati</taxon>
        <taxon>Mycoplasmatota</taxon>
        <taxon>Mollicutes</taxon>
        <taxon>Entomoplasmatales</taxon>
        <taxon>Spiroplasmataceae</taxon>
        <taxon>Spiroplasma</taxon>
    </lineage>
</organism>
<dbReference type="InterPro" id="IPR053149">
    <property type="entry name" value="TPK"/>
</dbReference>
<keyword evidence="4" id="KW-0067">ATP-binding</keyword>
<dbReference type="GO" id="GO:0006772">
    <property type="term" value="P:thiamine metabolic process"/>
    <property type="evidence" value="ECO:0007669"/>
    <property type="project" value="UniProtKB-UniRule"/>
</dbReference>
<dbReference type="KEGG" id="ssab:SSABA_v1c06570"/>
<dbReference type="SUPFAM" id="SSF63999">
    <property type="entry name" value="Thiamin pyrophosphokinase, catalytic domain"/>
    <property type="match status" value="1"/>
</dbReference>
<dbReference type="Pfam" id="PF04263">
    <property type="entry name" value="TPK_catalytic"/>
    <property type="match status" value="1"/>
</dbReference>
<reference evidence="7 8" key="1">
    <citation type="journal article" date="2014" name="Genome Biol. Evol.">
        <title>Molecular evolution of the substrate utilization strategies and putative virulence factors in mosquito-associated Spiroplasma species.</title>
        <authorList>
            <person name="Chang T.H."/>
            <person name="Lo W.S."/>
            <person name="Ku C."/>
            <person name="Chen L.L."/>
            <person name="Kuo C.H."/>
        </authorList>
    </citation>
    <scope>NUCLEOTIDE SEQUENCE [LARGE SCALE GENOMIC DNA]</scope>
    <source>
        <strain evidence="7">Ar-1343</strain>
    </source>
</reference>
<dbReference type="PANTHER" id="PTHR41299">
    <property type="entry name" value="THIAMINE PYROPHOSPHOKINASE"/>
    <property type="match status" value="1"/>
</dbReference>
<dbReference type="Pfam" id="PF04265">
    <property type="entry name" value="TPK_B1_binding"/>
    <property type="match status" value="1"/>
</dbReference>
<evidence type="ECO:0000256" key="1">
    <source>
        <dbReference type="ARBA" id="ARBA00022679"/>
    </source>
</evidence>
<dbReference type="GO" id="GO:0004788">
    <property type="term" value="F:thiamine diphosphokinase activity"/>
    <property type="evidence" value="ECO:0007669"/>
    <property type="project" value="UniProtKB-UniRule"/>
</dbReference>
<dbReference type="InterPro" id="IPR036371">
    <property type="entry name" value="TPK_B1-bd_sf"/>
</dbReference>
<evidence type="ECO:0000256" key="3">
    <source>
        <dbReference type="ARBA" id="ARBA00022777"/>
    </source>
</evidence>